<gene>
    <name evidence="1" type="ORF">UFOPK4028_00681</name>
</gene>
<name>A0A6J5Z997_9ZZZZ</name>
<reference evidence="1" key="1">
    <citation type="submission" date="2020-05" db="EMBL/GenBank/DDBJ databases">
        <authorList>
            <person name="Chiriac C."/>
            <person name="Salcher M."/>
            <person name="Ghai R."/>
            <person name="Kavagutti S V."/>
        </authorList>
    </citation>
    <scope>NUCLEOTIDE SEQUENCE</scope>
</reference>
<sequence>MIKKISLRNGFLIAFLLIVLALNIFIPERSEQIKVVSSYPATVCPAIGNKVSSIAGVTNPKIGRRSIDGVTKKLAVGKTTQIPLSNTSVLIEGNAGTAITFANNKWKAAVPCSVSNGQQWFVGGSGAITSKSFLYIVNSGYSDSNVEVEVFTPNGAIEVIEFKIPQNSTKKISVDTLAPGEGEIVIAVTTKSGRVSSFLFDERKKGLRSLGADFVSPVAQAEKQVRIVSIPGLVGKLNNNNNSISQILRILVPGKIDANIEVTINSNDGNFVPDGLSEVKVDSQRVLSIPLSAAPTNQTFSVIVNSDQPILASVLTNFTFGRSNEITWTTGSDILSNWSANLTGSRPILTFVGDKINVLVKANSVNGKKVEKKLSGKDFIAWQSPVGLNRLQVTALGKGISGGVILLPLEANIGISSLPMNNGGNLETASEPISDASVITRR</sequence>
<organism evidence="1">
    <name type="scientific">freshwater metagenome</name>
    <dbReference type="NCBI Taxonomy" id="449393"/>
    <lineage>
        <taxon>unclassified sequences</taxon>
        <taxon>metagenomes</taxon>
        <taxon>ecological metagenomes</taxon>
    </lineage>
</organism>
<evidence type="ECO:0000313" key="1">
    <source>
        <dbReference type="EMBL" id="CAB4338046.1"/>
    </source>
</evidence>
<protein>
    <submittedName>
        <fullName evidence="1">Unannotated protein</fullName>
    </submittedName>
</protein>
<dbReference type="AlphaFoldDB" id="A0A6J5Z997"/>
<proteinExistence type="predicted"/>
<accession>A0A6J5Z997</accession>
<dbReference type="EMBL" id="CAESAC010000097">
    <property type="protein sequence ID" value="CAB4338046.1"/>
    <property type="molecule type" value="Genomic_DNA"/>
</dbReference>
<dbReference type="Pfam" id="PF18986">
    <property type="entry name" value="DUF5719"/>
    <property type="match status" value="1"/>
</dbReference>
<dbReference type="InterPro" id="IPR043777">
    <property type="entry name" value="DUF5719"/>
</dbReference>